<feature type="domain" description="SAF" evidence="1">
    <location>
        <begin position="42"/>
        <end position="104"/>
    </location>
</feature>
<proteinExistence type="predicted"/>
<name>R1CXT4_9FIRM</name>
<gene>
    <name evidence="2" type="ORF">L21TH_0461</name>
</gene>
<evidence type="ECO:0000259" key="1">
    <source>
        <dbReference type="SMART" id="SM00858"/>
    </source>
</evidence>
<comment type="caution">
    <text evidence="2">The sequence shown here is derived from an EMBL/GenBank/DDBJ whole genome shotgun (WGS) entry which is preliminary data.</text>
</comment>
<protein>
    <recommendedName>
        <fullName evidence="1">SAF domain-containing protein</fullName>
    </recommendedName>
</protein>
<organism evidence="2 3">
    <name type="scientific">Caldisalinibacter kiritimatiensis</name>
    <dbReference type="NCBI Taxonomy" id="1304284"/>
    <lineage>
        <taxon>Bacteria</taxon>
        <taxon>Bacillati</taxon>
        <taxon>Bacillota</taxon>
        <taxon>Tissierellia</taxon>
        <taxon>Tissierellales</taxon>
        <taxon>Thermohalobacteraceae</taxon>
        <taxon>Caldisalinibacter</taxon>
    </lineage>
</organism>
<evidence type="ECO:0000313" key="3">
    <source>
        <dbReference type="Proteomes" id="UP000013378"/>
    </source>
</evidence>
<dbReference type="RefSeq" id="WP_006308150.1">
    <property type="nucleotide sequence ID" value="NZ_ARZA01000058.1"/>
</dbReference>
<dbReference type="Pfam" id="PF08666">
    <property type="entry name" value="SAF"/>
    <property type="match status" value="1"/>
</dbReference>
<dbReference type="STRING" id="1304284.L21TH_0461"/>
<dbReference type="Proteomes" id="UP000013378">
    <property type="component" value="Unassembled WGS sequence"/>
</dbReference>
<reference evidence="2 3" key="1">
    <citation type="journal article" date="2015" name="Geomicrobiol. J.">
        <title>Caldisalinibacter kiritimatiensis gen. nov., sp. nov., a moderately thermohalophilic thiosulfate-reducing bacterium from a hypersaline microbial mat.</title>
        <authorList>
            <person name="Ben Hania W."/>
            <person name="Joseph M."/>
            <person name="Fiebig A."/>
            <person name="Bunk B."/>
            <person name="Klenk H.-P."/>
            <person name="Fardeau M.-L."/>
            <person name="Spring S."/>
        </authorList>
    </citation>
    <scope>NUCLEOTIDE SEQUENCE [LARGE SCALE GENOMIC DNA]</scope>
    <source>
        <strain evidence="2 3">L21-TH-D2</strain>
    </source>
</reference>
<dbReference type="EMBL" id="ARZA01000058">
    <property type="protein sequence ID" value="EOD01414.1"/>
    <property type="molecule type" value="Genomic_DNA"/>
</dbReference>
<keyword evidence="3" id="KW-1185">Reference proteome</keyword>
<dbReference type="SMART" id="SM00858">
    <property type="entry name" value="SAF"/>
    <property type="match status" value="1"/>
</dbReference>
<dbReference type="AlphaFoldDB" id="R1CXT4"/>
<dbReference type="InterPro" id="IPR013974">
    <property type="entry name" value="SAF"/>
</dbReference>
<evidence type="ECO:0000313" key="2">
    <source>
        <dbReference type="EMBL" id="EOD01414.1"/>
    </source>
</evidence>
<dbReference type="OrthoDB" id="1953381at2"/>
<dbReference type="CDD" id="cd11614">
    <property type="entry name" value="SAF_CpaB_FlgA_like"/>
    <property type="match status" value="1"/>
</dbReference>
<sequence>MLKKIGKKKIIKVLIAAVLAIVSLYGLYNAVVPKDKVNIKYGKYIRAVSKIDVDQRIEENMIAEDIMPIDNISPGAITEKAEIIGKYAASDIYPDELIRKERIKKEKDSEYQGEERRVRIYTNLMAYGGVGPGDRADLVYTGENVGVIKYEGVLVENVLNEDGVELSNIKEDKFNKESRRPYIIELKTSQEMALNIATLQGNENEVKFKLIKWTERSLEQDTEGKILNLDEALGIDRDKKETPVKVRKGGQ</sequence>
<accession>R1CXT4</accession>